<sequence length="255" mass="28209">MSTLTSTLTQASSDSAQEQSSMNEIKAEAYEDQLTLMDNGSESPSSLATPTPTPVNEVDQAIKRALSVTDTSLPVVVTLPLTFHPVTFNNAISLNAVKVDSNGRDHKLNYKVPSAIGLGSCTVRKFPDVRTLPNFVHAEVKPLQNQQTSTEGTSQTDTDSSSRIHKKKKDRPVSDLVTKSGMLRKGRKTYTVKDLQILEEFYLRDPFACANPDKREVLCQMLNIDAYRVSIFMTVKFKIDERMEYGGNKDTKVAG</sequence>
<dbReference type="AlphaFoldDB" id="A0A0B1TMB0"/>
<evidence type="ECO:0000313" key="2">
    <source>
        <dbReference type="EMBL" id="KHJ97221.1"/>
    </source>
</evidence>
<gene>
    <name evidence="2" type="ORF">OESDEN_02802</name>
</gene>
<protein>
    <recommendedName>
        <fullName evidence="4">Homeobox domain protein</fullName>
    </recommendedName>
</protein>
<feature type="region of interest" description="Disordered" evidence="1">
    <location>
        <begin position="140"/>
        <end position="178"/>
    </location>
</feature>
<proteinExistence type="predicted"/>
<reference evidence="2 3" key="1">
    <citation type="submission" date="2014-03" db="EMBL/GenBank/DDBJ databases">
        <title>Draft genome of the hookworm Oesophagostomum dentatum.</title>
        <authorList>
            <person name="Mitreva M."/>
        </authorList>
    </citation>
    <scope>NUCLEOTIDE SEQUENCE [LARGE SCALE GENOMIC DNA]</scope>
    <source>
        <strain evidence="2 3">OD-Hann</strain>
    </source>
</reference>
<accession>A0A0B1TMB0</accession>
<feature type="compositionally biased region" description="Low complexity" evidence="1">
    <location>
        <begin position="41"/>
        <end position="50"/>
    </location>
</feature>
<evidence type="ECO:0000313" key="3">
    <source>
        <dbReference type="Proteomes" id="UP000053660"/>
    </source>
</evidence>
<dbReference type="Proteomes" id="UP000053660">
    <property type="component" value="Unassembled WGS sequence"/>
</dbReference>
<dbReference type="EMBL" id="KN549494">
    <property type="protein sequence ID" value="KHJ97221.1"/>
    <property type="molecule type" value="Genomic_DNA"/>
</dbReference>
<dbReference type="OrthoDB" id="5875390at2759"/>
<organism evidence="2 3">
    <name type="scientific">Oesophagostomum dentatum</name>
    <name type="common">Nodular worm</name>
    <dbReference type="NCBI Taxonomy" id="61180"/>
    <lineage>
        <taxon>Eukaryota</taxon>
        <taxon>Metazoa</taxon>
        <taxon>Ecdysozoa</taxon>
        <taxon>Nematoda</taxon>
        <taxon>Chromadorea</taxon>
        <taxon>Rhabditida</taxon>
        <taxon>Rhabditina</taxon>
        <taxon>Rhabditomorpha</taxon>
        <taxon>Strongyloidea</taxon>
        <taxon>Strongylidae</taxon>
        <taxon>Oesophagostomum</taxon>
    </lineage>
</organism>
<feature type="compositionally biased region" description="Polar residues" evidence="1">
    <location>
        <begin position="143"/>
        <end position="161"/>
    </location>
</feature>
<evidence type="ECO:0000256" key="1">
    <source>
        <dbReference type="SAM" id="MobiDB-lite"/>
    </source>
</evidence>
<feature type="region of interest" description="Disordered" evidence="1">
    <location>
        <begin position="1"/>
        <end position="55"/>
    </location>
</feature>
<keyword evidence="3" id="KW-1185">Reference proteome</keyword>
<name>A0A0B1TMB0_OESDE</name>
<feature type="compositionally biased region" description="Low complexity" evidence="1">
    <location>
        <begin position="1"/>
        <end position="21"/>
    </location>
</feature>
<evidence type="ECO:0008006" key="4">
    <source>
        <dbReference type="Google" id="ProtNLM"/>
    </source>
</evidence>